<dbReference type="WBParaSite" id="JU765_v2.g4783.t1">
    <property type="protein sequence ID" value="JU765_v2.g4783.t1"/>
    <property type="gene ID" value="JU765_v2.g4783"/>
</dbReference>
<reference evidence="2" key="1">
    <citation type="submission" date="2022-11" db="UniProtKB">
        <authorList>
            <consortium name="WormBaseParasite"/>
        </authorList>
    </citation>
    <scope>IDENTIFICATION</scope>
</reference>
<sequence>MSYRSRNDVKTRTMNRMKEVLSIDPDIQSRRDLDEDDNEAPPVQRRTEMPNNKIQNIRTNRQVQSGAYGTRNATTHKVIISNCASSGIVNILNAIRQHVEVFRPIAPQVKENDIEFYINDSGEAAAIAGMSRRISDKKNRGMKLMIKSTSRISAPWSILDRSIRDAIVNVLKKRFNAATNTLDLSDFGGDSEFTSKRMLCGLTKNEVIIAICEIIERDYSTITGLSLKDNRLRSLIYPSTLCFRAKNVKILDLSNNELITLDVLERIGFWNIEKLHIENNPLCTAYTTADVYTRDVQQYLPYVSYLDGVTVEPKAIPRIEEEKRSILLPQIRLGYSDNDNVKSMVETFLTEFYGVYDDDDPVNKRQSLIKAYYEEAEFSYAIGTVENVPYAKGDPNVFSLYVRGSRNIVHEEKWRAYPERVSHKGAMNIAVQLSKMPGTKHDKTSFVLDIDFFHDNLCGCTLRGLFRDVPSTDENAVKFFMRNFVLVSTGEGQLAIVLDTLSIIPISKTVAVDYRQMLSMAAIMSAELPGTSGLHQPLREQITGVSAIPSIVVTAPPPTPQPVD</sequence>
<protein>
    <submittedName>
        <fullName evidence="2">NTF2 domain-containing protein</fullName>
    </submittedName>
</protein>
<evidence type="ECO:0000313" key="1">
    <source>
        <dbReference type="Proteomes" id="UP000887576"/>
    </source>
</evidence>
<name>A0AC34R918_9BILA</name>
<proteinExistence type="predicted"/>
<accession>A0AC34R918</accession>
<organism evidence="1 2">
    <name type="scientific">Panagrolaimus sp. JU765</name>
    <dbReference type="NCBI Taxonomy" id="591449"/>
    <lineage>
        <taxon>Eukaryota</taxon>
        <taxon>Metazoa</taxon>
        <taxon>Ecdysozoa</taxon>
        <taxon>Nematoda</taxon>
        <taxon>Chromadorea</taxon>
        <taxon>Rhabditida</taxon>
        <taxon>Tylenchina</taxon>
        <taxon>Panagrolaimomorpha</taxon>
        <taxon>Panagrolaimoidea</taxon>
        <taxon>Panagrolaimidae</taxon>
        <taxon>Panagrolaimus</taxon>
    </lineage>
</organism>
<evidence type="ECO:0000313" key="2">
    <source>
        <dbReference type="WBParaSite" id="JU765_v2.g4783.t1"/>
    </source>
</evidence>
<dbReference type="Proteomes" id="UP000887576">
    <property type="component" value="Unplaced"/>
</dbReference>